<feature type="transmembrane region" description="Helical" evidence="9">
    <location>
        <begin position="51"/>
        <end position="71"/>
    </location>
</feature>
<sequence>MNESLTSQAPQALFNCSSSRFPNSEVEREAYQQFCRCIIPPESWHTMVEMVLSKLLLFISILGNALVIYVLQRMKRNGDQMGAMKLLIQNLSVADMSVCIMYNVSEAVSIDSVYTSIPVCKLVAGLLWTTLATSSCLICCVSVERYFATVKPFDFSIDTRKTVLMVVFSWYYSLTFSIPDFYLITKVDVSFCGKGNVALCTYDFFRGTDITITLLTTLSATFLVPILFTVCVNIAVVKTLLRSQGTKLFRKFRPKTCRKRRGVVFIVLLLTAIFVVCSLPFATHLLLNALNIAIPKQVTIVAYYLMLVNSTANAFVYSFFSAEFRKNCNQLFCPRLDVLRNLFK</sequence>
<keyword evidence="6 9" id="KW-0472">Membrane</keyword>
<dbReference type="SUPFAM" id="SSF81321">
    <property type="entry name" value="Family A G protein-coupled receptor-like"/>
    <property type="match status" value="1"/>
</dbReference>
<dbReference type="PANTHER" id="PTHR24230">
    <property type="entry name" value="G-PROTEIN COUPLED RECEPTOR"/>
    <property type="match status" value="1"/>
</dbReference>
<evidence type="ECO:0000256" key="1">
    <source>
        <dbReference type="ARBA" id="ARBA00004651"/>
    </source>
</evidence>
<feature type="transmembrane region" description="Helical" evidence="9">
    <location>
        <begin position="222"/>
        <end position="241"/>
    </location>
</feature>
<organism evidence="11 12">
    <name type="scientific">Acropora cervicornis</name>
    <name type="common">Staghorn coral</name>
    <dbReference type="NCBI Taxonomy" id="6130"/>
    <lineage>
        <taxon>Eukaryota</taxon>
        <taxon>Metazoa</taxon>
        <taxon>Cnidaria</taxon>
        <taxon>Anthozoa</taxon>
        <taxon>Hexacorallia</taxon>
        <taxon>Scleractinia</taxon>
        <taxon>Astrocoeniina</taxon>
        <taxon>Acroporidae</taxon>
        <taxon>Acropora</taxon>
    </lineage>
</organism>
<comment type="subcellular location">
    <subcellularLocation>
        <location evidence="1">Cell membrane</location>
        <topology evidence="1">Multi-pass membrane protein</topology>
    </subcellularLocation>
</comment>
<dbReference type="PROSITE" id="PS50262">
    <property type="entry name" value="G_PROTEIN_RECEP_F1_2"/>
    <property type="match status" value="1"/>
</dbReference>
<name>A0AAD9QT66_ACRCE</name>
<dbReference type="PRINTS" id="PR00237">
    <property type="entry name" value="GPCRRHODOPSN"/>
</dbReference>
<accession>A0AAD9QT66</accession>
<dbReference type="EMBL" id="JARQWQ010000015">
    <property type="protein sequence ID" value="KAK2566933.1"/>
    <property type="molecule type" value="Genomic_DNA"/>
</dbReference>
<dbReference type="GO" id="GO:0007218">
    <property type="term" value="P:neuropeptide signaling pathway"/>
    <property type="evidence" value="ECO:0007669"/>
    <property type="project" value="TreeGrafter"/>
</dbReference>
<keyword evidence="2" id="KW-1003">Cell membrane</keyword>
<dbReference type="AlphaFoldDB" id="A0AAD9QT66"/>
<dbReference type="Pfam" id="PF00001">
    <property type="entry name" value="7tm_1"/>
    <property type="match status" value="1"/>
</dbReference>
<feature type="transmembrane region" description="Helical" evidence="9">
    <location>
        <begin position="301"/>
        <end position="320"/>
    </location>
</feature>
<feature type="transmembrane region" description="Helical" evidence="9">
    <location>
        <begin position="262"/>
        <end position="281"/>
    </location>
</feature>
<proteinExistence type="predicted"/>
<dbReference type="GO" id="GO:0008528">
    <property type="term" value="F:G protein-coupled peptide receptor activity"/>
    <property type="evidence" value="ECO:0007669"/>
    <property type="project" value="TreeGrafter"/>
</dbReference>
<dbReference type="InterPro" id="IPR017452">
    <property type="entry name" value="GPCR_Rhodpsn_7TM"/>
</dbReference>
<evidence type="ECO:0000313" key="12">
    <source>
        <dbReference type="Proteomes" id="UP001249851"/>
    </source>
</evidence>
<feature type="transmembrane region" description="Helical" evidence="9">
    <location>
        <begin position="163"/>
        <end position="184"/>
    </location>
</feature>
<evidence type="ECO:0000256" key="8">
    <source>
        <dbReference type="ARBA" id="ARBA00023224"/>
    </source>
</evidence>
<dbReference type="PANTHER" id="PTHR24230:SF163">
    <property type="entry name" value="CORAZONIN RECEPTOR, ISOFORM B"/>
    <property type="match status" value="1"/>
</dbReference>
<feature type="domain" description="G-protein coupled receptors family 1 profile" evidence="10">
    <location>
        <begin position="63"/>
        <end position="317"/>
    </location>
</feature>
<dbReference type="CDD" id="cd00637">
    <property type="entry name" value="7tm_classA_rhodopsin-like"/>
    <property type="match status" value="1"/>
</dbReference>
<evidence type="ECO:0000256" key="4">
    <source>
        <dbReference type="ARBA" id="ARBA00022989"/>
    </source>
</evidence>
<gene>
    <name evidence="11" type="ORF">P5673_008693</name>
</gene>
<dbReference type="Proteomes" id="UP001249851">
    <property type="component" value="Unassembled WGS sequence"/>
</dbReference>
<dbReference type="Gene3D" id="1.20.1070.10">
    <property type="entry name" value="Rhodopsin 7-helix transmembrane proteins"/>
    <property type="match status" value="1"/>
</dbReference>
<keyword evidence="3 9" id="KW-0812">Transmembrane</keyword>
<reference evidence="11" key="2">
    <citation type="journal article" date="2023" name="Science">
        <title>Genomic signatures of disease resistance in endangered staghorn corals.</title>
        <authorList>
            <person name="Vollmer S.V."/>
            <person name="Selwyn J.D."/>
            <person name="Despard B.A."/>
            <person name="Roesel C.L."/>
        </authorList>
    </citation>
    <scope>NUCLEOTIDE SEQUENCE</scope>
    <source>
        <strain evidence="11">K2</strain>
    </source>
</reference>
<evidence type="ECO:0000256" key="2">
    <source>
        <dbReference type="ARBA" id="ARBA00022475"/>
    </source>
</evidence>
<evidence type="ECO:0000259" key="10">
    <source>
        <dbReference type="PROSITE" id="PS50262"/>
    </source>
</evidence>
<evidence type="ECO:0000256" key="3">
    <source>
        <dbReference type="ARBA" id="ARBA00022692"/>
    </source>
</evidence>
<dbReference type="GO" id="GO:0005886">
    <property type="term" value="C:plasma membrane"/>
    <property type="evidence" value="ECO:0007669"/>
    <property type="project" value="UniProtKB-SubCell"/>
</dbReference>
<comment type="caution">
    <text evidence="11">The sequence shown here is derived from an EMBL/GenBank/DDBJ whole genome shotgun (WGS) entry which is preliminary data.</text>
</comment>
<reference evidence="11" key="1">
    <citation type="journal article" date="2023" name="G3 (Bethesda)">
        <title>Whole genome assembly and annotation of the endangered Caribbean coral Acropora cervicornis.</title>
        <authorList>
            <person name="Selwyn J.D."/>
            <person name="Vollmer S.V."/>
        </authorList>
    </citation>
    <scope>NUCLEOTIDE SEQUENCE</scope>
    <source>
        <strain evidence="11">K2</strain>
    </source>
</reference>
<keyword evidence="7 11" id="KW-0675">Receptor</keyword>
<keyword evidence="12" id="KW-1185">Reference proteome</keyword>
<evidence type="ECO:0000313" key="11">
    <source>
        <dbReference type="EMBL" id="KAK2566933.1"/>
    </source>
</evidence>
<evidence type="ECO:0000256" key="6">
    <source>
        <dbReference type="ARBA" id="ARBA00023136"/>
    </source>
</evidence>
<dbReference type="InterPro" id="IPR000276">
    <property type="entry name" value="GPCR_Rhodpsn"/>
</dbReference>
<keyword evidence="5" id="KW-0297">G-protein coupled receptor</keyword>
<keyword evidence="4 9" id="KW-1133">Transmembrane helix</keyword>
<evidence type="ECO:0000256" key="5">
    <source>
        <dbReference type="ARBA" id="ARBA00023040"/>
    </source>
</evidence>
<keyword evidence="8" id="KW-0807">Transducer</keyword>
<evidence type="ECO:0000256" key="9">
    <source>
        <dbReference type="SAM" id="Phobius"/>
    </source>
</evidence>
<protein>
    <submittedName>
        <fullName evidence="11">Somatostatin receptor type 4</fullName>
    </submittedName>
</protein>
<evidence type="ECO:0000256" key="7">
    <source>
        <dbReference type="ARBA" id="ARBA00023170"/>
    </source>
</evidence>